<dbReference type="EMBL" id="QJTJ01000002">
    <property type="protein sequence ID" value="PYF08564.1"/>
    <property type="molecule type" value="Genomic_DNA"/>
</dbReference>
<name>A0A318TV80_9BACL</name>
<evidence type="ECO:0000313" key="3">
    <source>
        <dbReference type="Proteomes" id="UP000247416"/>
    </source>
</evidence>
<dbReference type="Proteomes" id="UP000247416">
    <property type="component" value="Unassembled WGS sequence"/>
</dbReference>
<feature type="coiled-coil region" evidence="1">
    <location>
        <begin position="128"/>
        <end position="162"/>
    </location>
</feature>
<keyword evidence="1" id="KW-0175">Coiled coil</keyword>
<gene>
    <name evidence="2" type="ORF">BJ095_102331</name>
</gene>
<sequence>METRGRKPKIFPQEEINKIIYQFTQEEKVSGWLKYSEVYRYSKKLYENETIPYQLSEDYWRRDGRQGKETIDKINKAYEAALVNKKTTESDVYIDTQECVDKFFTGKPSDKRRLIEALKLNEKKAKNYNELLGKMNTLKGTMKALKQENKELEELLQQYQTVLFSWFNASIKSDVPLINLMATGKTRHPIVDFFFDTSFSNPTEGYEKFEEFRKRLKGVHEEPTINNNVLPLSQGIESLRQKHKKE</sequence>
<dbReference type="OrthoDB" id="2915149at2"/>
<organism evidence="2 3">
    <name type="scientific">Ureibacillus chungkukjangi</name>
    <dbReference type="NCBI Taxonomy" id="1202712"/>
    <lineage>
        <taxon>Bacteria</taxon>
        <taxon>Bacillati</taxon>
        <taxon>Bacillota</taxon>
        <taxon>Bacilli</taxon>
        <taxon>Bacillales</taxon>
        <taxon>Caryophanaceae</taxon>
        <taxon>Ureibacillus</taxon>
    </lineage>
</organism>
<proteinExistence type="predicted"/>
<evidence type="ECO:0000256" key="1">
    <source>
        <dbReference type="SAM" id="Coils"/>
    </source>
</evidence>
<keyword evidence="3" id="KW-1185">Reference proteome</keyword>
<comment type="caution">
    <text evidence="2">The sequence shown here is derived from an EMBL/GenBank/DDBJ whole genome shotgun (WGS) entry which is preliminary data.</text>
</comment>
<dbReference type="RefSeq" id="WP_052126318.1">
    <property type="nucleotide sequence ID" value="NZ_CP085009.1"/>
</dbReference>
<evidence type="ECO:0000313" key="2">
    <source>
        <dbReference type="EMBL" id="PYF08564.1"/>
    </source>
</evidence>
<protein>
    <submittedName>
        <fullName evidence="2">Uncharacterized protein</fullName>
    </submittedName>
</protein>
<dbReference type="AlphaFoldDB" id="A0A318TV80"/>
<accession>A0A318TV80</accession>
<reference evidence="2 3" key="1">
    <citation type="submission" date="2018-06" db="EMBL/GenBank/DDBJ databases">
        <title>Genomic Encyclopedia of Archaeal and Bacterial Type Strains, Phase II (KMG-II): from individual species to whole genera.</title>
        <authorList>
            <person name="Goeker M."/>
        </authorList>
    </citation>
    <scope>NUCLEOTIDE SEQUENCE [LARGE SCALE GENOMIC DNA]</scope>
    <source>
        <strain evidence="2 3">KACC 16626</strain>
    </source>
</reference>